<dbReference type="PROSITE" id="PS00688">
    <property type="entry name" value="SIGMA54_INTERACT_3"/>
    <property type="match status" value="1"/>
</dbReference>
<dbReference type="SUPFAM" id="SSF52540">
    <property type="entry name" value="P-loop containing nucleoside triphosphate hydrolases"/>
    <property type="match status" value="1"/>
</dbReference>
<evidence type="ECO:0000313" key="7">
    <source>
        <dbReference type="EMBL" id="MDB1124039.1"/>
    </source>
</evidence>
<dbReference type="InterPro" id="IPR058031">
    <property type="entry name" value="AAA_lid_NorR"/>
</dbReference>
<organism evidence="7 8">
    <name type="scientific">Vibrio algarum</name>
    <dbReference type="NCBI Taxonomy" id="3020714"/>
    <lineage>
        <taxon>Bacteria</taxon>
        <taxon>Pseudomonadati</taxon>
        <taxon>Pseudomonadota</taxon>
        <taxon>Gammaproteobacteria</taxon>
        <taxon>Vibrionales</taxon>
        <taxon>Vibrionaceae</taxon>
        <taxon>Vibrio</taxon>
    </lineage>
</organism>
<dbReference type="PANTHER" id="PTHR32071:SF77">
    <property type="entry name" value="TRANSCRIPTIONAL REGULATORY PROTEIN"/>
    <property type="match status" value="1"/>
</dbReference>
<evidence type="ECO:0000256" key="1">
    <source>
        <dbReference type="ARBA" id="ARBA00022741"/>
    </source>
</evidence>
<dbReference type="InterPro" id="IPR003018">
    <property type="entry name" value="GAF"/>
</dbReference>
<evidence type="ECO:0000259" key="6">
    <source>
        <dbReference type="PROSITE" id="PS50045"/>
    </source>
</evidence>
<keyword evidence="4" id="KW-0238">DNA-binding</keyword>
<keyword evidence="8" id="KW-1185">Reference proteome</keyword>
<gene>
    <name evidence="7" type="ORF">PGX00_10430</name>
</gene>
<dbReference type="RefSeq" id="WP_272135939.1">
    <property type="nucleotide sequence ID" value="NZ_JAQLOI010000001.1"/>
</dbReference>
<dbReference type="Gene3D" id="3.40.50.300">
    <property type="entry name" value="P-loop containing nucleotide triphosphate hydrolases"/>
    <property type="match status" value="1"/>
</dbReference>
<dbReference type="PROSITE" id="PS00675">
    <property type="entry name" value="SIGMA54_INTERACT_1"/>
    <property type="match status" value="1"/>
</dbReference>
<dbReference type="PROSITE" id="PS00676">
    <property type="entry name" value="SIGMA54_INTERACT_2"/>
    <property type="match status" value="1"/>
</dbReference>
<accession>A0ABT4YR55</accession>
<sequence length="593" mass="67002">MHLQIDDSIDWLNNSWNRSSEAGLKENRLPDDIRLERFQLSERRDSARKLISGLENYALPLFNQMFAKTNSRLILTDVQGVILGSWGQEQFACRLTSIALENGVCWQEKLKGTNAIGTAIIEEKPISIIGNQHFINQHRFISCSASPIFDHNGKMLGILDITSEQQVHQSNTQLLIQSMIQKIENSLLFDIPNGTIRVDIACDQTLLDSGWQGIVIANEAGDVIAHNQLASQLLDQQEIIGAPLEHLLEPKDTPFVYRLHPQSTKTIPKSVTYSPSSELHQGDERIENAWQQACKVIDNQINLLILGETGVGKGEFVKALHKQSKRKKYPLVIVNCGALPKDLIESELFGYAPGAFTGASNKGFQGKIRQADKGILFLDEIADMPLEAQCRLLHVLQEKEVVPVGSNQSHNVDIQIIAATHKNIEQLIAEGSFRQDLYYRLNGLVFHLPSLRERKDKAALIKKIHKQHCKNEQVLDENLLDLLERFRWPGNIRELDNVLHVATLLSSDEPVLKLKHIPDHISKSLISRSNINTLERRPFNEEKEEISLRETVEDTLIKTYRANNGNISKTSKILSISRNTIYRKLKKLGVLPN</sequence>
<keyword evidence="3" id="KW-0805">Transcription regulation</keyword>
<evidence type="ECO:0000256" key="3">
    <source>
        <dbReference type="ARBA" id="ARBA00023015"/>
    </source>
</evidence>
<dbReference type="Proteomes" id="UP001210678">
    <property type="component" value="Unassembled WGS sequence"/>
</dbReference>
<dbReference type="Pfam" id="PF00158">
    <property type="entry name" value="Sigma54_activat"/>
    <property type="match status" value="1"/>
</dbReference>
<feature type="domain" description="Sigma-54 factor interaction" evidence="6">
    <location>
        <begin position="279"/>
        <end position="504"/>
    </location>
</feature>
<dbReference type="InterPro" id="IPR002078">
    <property type="entry name" value="Sigma_54_int"/>
</dbReference>
<dbReference type="Pfam" id="PF02954">
    <property type="entry name" value="HTH_8"/>
    <property type="match status" value="1"/>
</dbReference>
<reference evidence="7 8" key="1">
    <citation type="submission" date="2023-01" db="EMBL/GenBank/DDBJ databases">
        <title>Vibrio sp. KJ40-1 sp.nov, isolated from marine algae.</title>
        <authorList>
            <person name="Butt M."/>
            <person name="Kim J.M.J."/>
            <person name="Jeon C.O.C."/>
        </authorList>
    </citation>
    <scope>NUCLEOTIDE SEQUENCE [LARGE SCALE GENOMIC DNA]</scope>
    <source>
        <strain evidence="7 8">KJ40-1</strain>
    </source>
</reference>
<evidence type="ECO:0000256" key="5">
    <source>
        <dbReference type="ARBA" id="ARBA00023163"/>
    </source>
</evidence>
<dbReference type="EMBL" id="JAQLOI010000001">
    <property type="protein sequence ID" value="MDB1124039.1"/>
    <property type="molecule type" value="Genomic_DNA"/>
</dbReference>
<proteinExistence type="predicted"/>
<dbReference type="Gene3D" id="1.10.8.60">
    <property type="match status" value="1"/>
</dbReference>
<keyword evidence="2" id="KW-0067">ATP-binding</keyword>
<dbReference type="Gene3D" id="1.10.10.60">
    <property type="entry name" value="Homeodomain-like"/>
    <property type="match status" value="1"/>
</dbReference>
<dbReference type="InterPro" id="IPR002197">
    <property type="entry name" value="HTH_Fis"/>
</dbReference>
<comment type="caution">
    <text evidence="7">The sequence shown here is derived from an EMBL/GenBank/DDBJ whole genome shotgun (WGS) entry which is preliminary data.</text>
</comment>
<dbReference type="InterPro" id="IPR025662">
    <property type="entry name" value="Sigma_54_int_dom_ATP-bd_1"/>
</dbReference>
<dbReference type="Pfam" id="PF25601">
    <property type="entry name" value="AAA_lid_14"/>
    <property type="match status" value="1"/>
</dbReference>
<dbReference type="SUPFAM" id="SSF46689">
    <property type="entry name" value="Homeodomain-like"/>
    <property type="match status" value="1"/>
</dbReference>
<protein>
    <submittedName>
        <fullName evidence="7">Sigma-54-dependent Fis family transcriptional regulator</fullName>
    </submittedName>
</protein>
<dbReference type="InterPro" id="IPR025944">
    <property type="entry name" value="Sigma_54_int_dom_CS"/>
</dbReference>
<evidence type="ECO:0000256" key="2">
    <source>
        <dbReference type="ARBA" id="ARBA00022840"/>
    </source>
</evidence>
<dbReference type="SMART" id="SM00382">
    <property type="entry name" value="AAA"/>
    <property type="match status" value="1"/>
</dbReference>
<dbReference type="CDD" id="cd00009">
    <property type="entry name" value="AAA"/>
    <property type="match status" value="1"/>
</dbReference>
<keyword evidence="1" id="KW-0547">Nucleotide-binding</keyword>
<dbReference type="InterPro" id="IPR029016">
    <property type="entry name" value="GAF-like_dom_sf"/>
</dbReference>
<dbReference type="InterPro" id="IPR009057">
    <property type="entry name" value="Homeodomain-like_sf"/>
</dbReference>
<dbReference type="Gene3D" id="3.30.450.40">
    <property type="match status" value="1"/>
</dbReference>
<dbReference type="Pfam" id="PF01590">
    <property type="entry name" value="GAF"/>
    <property type="match status" value="1"/>
</dbReference>
<dbReference type="InterPro" id="IPR027417">
    <property type="entry name" value="P-loop_NTPase"/>
</dbReference>
<dbReference type="InterPro" id="IPR025943">
    <property type="entry name" value="Sigma_54_int_dom_ATP-bd_2"/>
</dbReference>
<dbReference type="PROSITE" id="PS50045">
    <property type="entry name" value="SIGMA54_INTERACT_4"/>
    <property type="match status" value="1"/>
</dbReference>
<dbReference type="InterPro" id="IPR003593">
    <property type="entry name" value="AAA+_ATPase"/>
</dbReference>
<evidence type="ECO:0000313" key="8">
    <source>
        <dbReference type="Proteomes" id="UP001210678"/>
    </source>
</evidence>
<dbReference type="PANTHER" id="PTHR32071">
    <property type="entry name" value="TRANSCRIPTIONAL REGULATORY PROTEIN"/>
    <property type="match status" value="1"/>
</dbReference>
<keyword evidence="5" id="KW-0804">Transcription</keyword>
<evidence type="ECO:0000256" key="4">
    <source>
        <dbReference type="ARBA" id="ARBA00023125"/>
    </source>
</evidence>
<name>A0ABT4YR55_9VIBR</name>